<dbReference type="InterPro" id="IPR027417">
    <property type="entry name" value="P-loop_NTPase"/>
</dbReference>
<dbReference type="PROSITE" id="PS51419">
    <property type="entry name" value="RAB"/>
    <property type="match status" value="1"/>
</dbReference>
<dbReference type="InterPro" id="IPR001806">
    <property type="entry name" value="Small_GTPase"/>
</dbReference>
<feature type="region of interest" description="Disordered" evidence="5">
    <location>
        <begin position="110"/>
        <end position="131"/>
    </location>
</feature>
<dbReference type="Gene3D" id="3.40.50.300">
    <property type="entry name" value="P-loop containing nucleotide triphosphate hydrolases"/>
    <property type="match status" value="1"/>
</dbReference>
<dbReference type="EC" id="3.6.5.2" evidence="2"/>
<gene>
    <name evidence="6" type="ORF">BaRGS_00034646</name>
</gene>
<accession>A0ABD0JGW8</accession>
<keyword evidence="3" id="KW-0378">Hydrolase</keyword>
<evidence type="ECO:0000313" key="6">
    <source>
        <dbReference type="EMBL" id="KAK7474117.1"/>
    </source>
</evidence>
<comment type="caution">
    <text evidence="6">The sequence shown here is derived from an EMBL/GenBank/DDBJ whole genome shotgun (WGS) entry which is preliminary data.</text>
</comment>
<evidence type="ECO:0000256" key="2">
    <source>
        <dbReference type="ARBA" id="ARBA00011984"/>
    </source>
</evidence>
<comment type="similarity">
    <text evidence="1">Belongs to the small GTPase superfamily. Ras family.</text>
</comment>
<dbReference type="EMBL" id="JACVVK020000447">
    <property type="protein sequence ID" value="KAK7474117.1"/>
    <property type="molecule type" value="Genomic_DNA"/>
</dbReference>
<organism evidence="6 7">
    <name type="scientific">Batillaria attramentaria</name>
    <dbReference type="NCBI Taxonomy" id="370345"/>
    <lineage>
        <taxon>Eukaryota</taxon>
        <taxon>Metazoa</taxon>
        <taxon>Spiralia</taxon>
        <taxon>Lophotrochozoa</taxon>
        <taxon>Mollusca</taxon>
        <taxon>Gastropoda</taxon>
        <taxon>Caenogastropoda</taxon>
        <taxon>Sorbeoconcha</taxon>
        <taxon>Cerithioidea</taxon>
        <taxon>Batillariidae</taxon>
        <taxon>Batillaria</taxon>
    </lineage>
</organism>
<evidence type="ECO:0000256" key="3">
    <source>
        <dbReference type="ARBA" id="ARBA00022801"/>
    </source>
</evidence>
<evidence type="ECO:0000256" key="4">
    <source>
        <dbReference type="ARBA" id="ARBA00048098"/>
    </source>
</evidence>
<keyword evidence="7" id="KW-1185">Reference proteome</keyword>
<dbReference type="PROSITE" id="PS51421">
    <property type="entry name" value="RAS"/>
    <property type="match status" value="1"/>
</dbReference>
<dbReference type="GO" id="GO:0003925">
    <property type="term" value="F:G protein activity"/>
    <property type="evidence" value="ECO:0007669"/>
    <property type="project" value="UniProtKB-EC"/>
</dbReference>
<proteinExistence type="inferred from homology"/>
<reference evidence="6 7" key="1">
    <citation type="journal article" date="2023" name="Sci. Data">
        <title>Genome assembly of the Korean intertidal mud-creeper Batillaria attramentaria.</title>
        <authorList>
            <person name="Patra A.K."/>
            <person name="Ho P.T."/>
            <person name="Jun S."/>
            <person name="Lee S.J."/>
            <person name="Kim Y."/>
            <person name="Won Y.J."/>
        </authorList>
    </citation>
    <scope>NUCLEOTIDE SEQUENCE [LARGE SCALE GENOMIC DNA]</scope>
    <source>
        <strain evidence="6">Wonlab-2016</strain>
    </source>
</reference>
<comment type="catalytic activity">
    <reaction evidence="4">
        <text>GTP + H2O = GDP + phosphate + H(+)</text>
        <dbReference type="Rhea" id="RHEA:19669"/>
        <dbReference type="ChEBI" id="CHEBI:15377"/>
        <dbReference type="ChEBI" id="CHEBI:15378"/>
        <dbReference type="ChEBI" id="CHEBI:37565"/>
        <dbReference type="ChEBI" id="CHEBI:43474"/>
        <dbReference type="ChEBI" id="CHEBI:58189"/>
        <dbReference type="EC" id="3.6.5.2"/>
    </reaction>
</comment>
<dbReference type="InterPro" id="IPR051065">
    <property type="entry name" value="Ras-related_GTPase"/>
</dbReference>
<dbReference type="Proteomes" id="UP001519460">
    <property type="component" value="Unassembled WGS sequence"/>
</dbReference>
<name>A0ABD0JGW8_9CAEN</name>
<dbReference type="SMART" id="SM00173">
    <property type="entry name" value="RAS"/>
    <property type="match status" value="1"/>
</dbReference>
<sequence>MKIPVHIIILGQEGVGKSALAVRFLTRRFLSEFAETEEMAYERTVTLDDRQVSLRITDVSGKSLQTRAASRELLMEADAAVLVYSVTDQSSVTAARHALNCIRKHRPSVTTQVHGARKTQSTAATSEGPPLPVLLLGNKNDLDHVRTVTRYSDTTDWTSDFTMTSECSARDDADGVTSLFQQLIRKVLEIRDCSSKSGRKMSQASLGSPRQLRSTIKRRFSMFSRDRITTL</sequence>
<dbReference type="PANTHER" id="PTHR45704">
    <property type="entry name" value="RAS-LIKE FAMILY MEMBER 11"/>
    <property type="match status" value="1"/>
</dbReference>
<dbReference type="SMART" id="SM00175">
    <property type="entry name" value="RAB"/>
    <property type="match status" value="1"/>
</dbReference>
<evidence type="ECO:0000256" key="1">
    <source>
        <dbReference type="ARBA" id="ARBA00008344"/>
    </source>
</evidence>
<dbReference type="PRINTS" id="PR00449">
    <property type="entry name" value="RASTRNSFRMNG"/>
</dbReference>
<protein>
    <recommendedName>
        <fullName evidence="2">small monomeric GTPase</fullName>
        <ecNumber evidence="2">3.6.5.2</ecNumber>
    </recommendedName>
</protein>
<dbReference type="AlphaFoldDB" id="A0ABD0JGW8"/>
<evidence type="ECO:0000256" key="5">
    <source>
        <dbReference type="SAM" id="MobiDB-lite"/>
    </source>
</evidence>
<dbReference type="Pfam" id="PF00071">
    <property type="entry name" value="Ras"/>
    <property type="match status" value="1"/>
</dbReference>
<dbReference type="SUPFAM" id="SSF52540">
    <property type="entry name" value="P-loop containing nucleoside triphosphate hydrolases"/>
    <property type="match status" value="1"/>
</dbReference>
<feature type="compositionally biased region" description="Polar residues" evidence="5">
    <location>
        <begin position="110"/>
        <end position="125"/>
    </location>
</feature>
<evidence type="ECO:0000313" key="7">
    <source>
        <dbReference type="Proteomes" id="UP001519460"/>
    </source>
</evidence>